<gene>
    <name evidence="1" type="ORF">J2W39_006479</name>
</gene>
<dbReference type="EMBL" id="JAUSRV010000024">
    <property type="protein sequence ID" value="MDP9975191.1"/>
    <property type="molecule type" value="Genomic_DNA"/>
</dbReference>
<dbReference type="Proteomes" id="UP001224845">
    <property type="component" value="Unassembled WGS sequence"/>
</dbReference>
<evidence type="ECO:0000313" key="2">
    <source>
        <dbReference type="Proteomes" id="UP001224845"/>
    </source>
</evidence>
<accession>A0AAW8EQP2</accession>
<name>A0AAW8EQP2_VARPD</name>
<comment type="caution">
    <text evidence="1">The sequence shown here is derived from an EMBL/GenBank/DDBJ whole genome shotgun (WGS) entry which is preliminary data.</text>
</comment>
<protein>
    <submittedName>
        <fullName evidence="1">Uncharacterized protein</fullName>
    </submittedName>
</protein>
<sequence length="222" mass="23718">MALPVLPGRGVRFKGFKAGGFLVPMHQFWLQEIRLLSAQVATACPGDALTRHFDPFGYNLDFRSAAQAKEFSMSLDFTFGRMALALCAGSLLFTVTSAMAGEVASQAPSGSLAVQKLAARTGPESVAVESAGPYGVDAESVRRHLANTLAGDSVLGPLPRNNERYSFDGKLRTYVVPVRPAIDNPINSYSPYDSSSFRRDAVAADASNLGLLQAVFKRLAAD</sequence>
<proteinExistence type="predicted"/>
<dbReference type="RefSeq" id="WP_307597153.1">
    <property type="nucleotide sequence ID" value="NZ_CAXUQK020000002.1"/>
</dbReference>
<reference evidence="1" key="1">
    <citation type="submission" date="2023-07" db="EMBL/GenBank/DDBJ databases">
        <title>Sorghum-associated microbial communities from plants grown in Nebraska, USA.</title>
        <authorList>
            <person name="Schachtman D."/>
        </authorList>
    </citation>
    <scope>NUCLEOTIDE SEQUENCE</scope>
    <source>
        <strain evidence="1">DS3315</strain>
    </source>
</reference>
<evidence type="ECO:0000313" key="1">
    <source>
        <dbReference type="EMBL" id="MDP9975191.1"/>
    </source>
</evidence>
<dbReference type="AlphaFoldDB" id="A0AAW8EQP2"/>
<organism evidence="1 2">
    <name type="scientific">Variovorax paradoxus</name>
    <dbReference type="NCBI Taxonomy" id="34073"/>
    <lineage>
        <taxon>Bacteria</taxon>
        <taxon>Pseudomonadati</taxon>
        <taxon>Pseudomonadota</taxon>
        <taxon>Betaproteobacteria</taxon>
        <taxon>Burkholderiales</taxon>
        <taxon>Comamonadaceae</taxon>
        <taxon>Variovorax</taxon>
    </lineage>
</organism>